<dbReference type="EMBL" id="AP024329">
    <property type="protein sequence ID" value="BCQ35913.1"/>
    <property type="molecule type" value="Genomic_DNA"/>
</dbReference>
<evidence type="ECO:0000256" key="2">
    <source>
        <dbReference type="ARBA" id="ARBA00022679"/>
    </source>
</evidence>
<reference evidence="5 6" key="1">
    <citation type="submission" date="2021-01" db="EMBL/GenBank/DDBJ databases">
        <title>Complete genome sequence of Erwinia rhapontici MAFF 311153.</title>
        <authorList>
            <person name="Morohoshi T."/>
            <person name="Someya N."/>
        </authorList>
    </citation>
    <scope>NUCLEOTIDE SEQUENCE [LARGE SCALE GENOMIC DNA]</scope>
    <source>
        <strain evidence="5 6">MAFF 311153</strain>
    </source>
</reference>
<dbReference type="Pfam" id="PF05175">
    <property type="entry name" value="MTS"/>
    <property type="match status" value="1"/>
</dbReference>
<keyword evidence="6" id="KW-1185">Reference proteome</keyword>
<dbReference type="InterPro" id="IPR007848">
    <property type="entry name" value="Small_mtfrase_dom"/>
</dbReference>
<name>A0ABN6DPZ0_ERWRD</name>
<accession>A0ABN6DPZ0</accession>
<keyword evidence="3" id="KW-0949">S-adenosyl-L-methionine</keyword>
<evidence type="ECO:0000256" key="3">
    <source>
        <dbReference type="ARBA" id="ARBA00022691"/>
    </source>
</evidence>
<dbReference type="Proteomes" id="UP000677515">
    <property type="component" value="Chromosome"/>
</dbReference>
<dbReference type="InterPro" id="IPR052190">
    <property type="entry name" value="Euk-Arch_PrmC-MTase"/>
</dbReference>
<keyword evidence="2" id="KW-0808">Transferase</keyword>
<evidence type="ECO:0000256" key="1">
    <source>
        <dbReference type="ARBA" id="ARBA00022603"/>
    </source>
</evidence>
<dbReference type="SUPFAM" id="SSF53335">
    <property type="entry name" value="S-adenosyl-L-methionine-dependent methyltransferases"/>
    <property type="match status" value="1"/>
</dbReference>
<evidence type="ECO:0000313" key="5">
    <source>
        <dbReference type="EMBL" id="BCQ35913.1"/>
    </source>
</evidence>
<gene>
    <name evidence="5" type="ORF">ERHA53_32560</name>
</gene>
<protein>
    <recommendedName>
        <fullName evidence="4">Methyltransferase small domain-containing protein</fullName>
    </recommendedName>
</protein>
<organism evidence="5 6">
    <name type="scientific">Erwinia rhapontici</name>
    <name type="common">Pectobacterium rhapontici</name>
    <dbReference type="NCBI Taxonomy" id="55212"/>
    <lineage>
        <taxon>Bacteria</taxon>
        <taxon>Pseudomonadati</taxon>
        <taxon>Pseudomonadota</taxon>
        <taxon>Gammaproteobacteria</taxon>
        <taxon>Enterobacterales</taxon>
        <taxon>Erwiniaceae</taxon>
        <taxon>Erwinia</taxon>
    </lineage>
</organism>
<feature type="domain" description="Methyltransferase small" evidence="4">
    <location>
        <begin position="36"/>
        <end position="200"/>
    </location>
</feature>
<dbReference type="RefSeq" id="WP_171149086.1">
    <property type="nucleotide sequence ID" value="NZ_AP024329.1"/>
</dbReference>
<keyword evidence="1" id="KW-0489">Methyltransferase</keyword>
<sequence length="238" mass="26345">MKEHTFNSAVLNSVIQRLNDAESDGCHNYECLGHHFMINEGVFPPTHFQSTGIFTRLIPYPKGGRFLEIGCGAGVTAVVAALSGCARVVATDISEAAVNNTRMNVERHGVDHIVSTLQSDLFNALKQGDQFDTIFWNSNFVFVPEDYVFDNKILHAFCDVGYATHHRFFKEVKKYLAPGGALLLGFSSQGDISALTELLGQYGYQYEIVASEFGGNGSENHFYIMKLIPLSVDHQEVI</sequence>
<dbReference type="Gene3D" id="3.40.50.150">
    <property type="entry name" value="Vaccinia Virus protein VP39"/>
    <property type="match status" value="1"/>
</dbReference>
<dbReference type="PANTHER" id="PTHR45875">
    <property type="entry name" value="METHYLTRANSFERASE N6AMT1"/>
    <property type="match status" value="1"/>
</dbReference>
<evidence type="ECO:0000259" key="4">
    <source>
        <dbReference type="Pfam" id="PF05175"/>
    </source>
</evidence>
<evidence type="ECO:0000313" key="6">
    <source>
        <dbReference type="Proteomes" id="UP000677515"/>
    </source>
</evidence>
<dbReference type="InterPro" id="IPR029063">
    <property type="entry name" value="SAM-dependent_MTases_sf"/>
</dbReference>
<dbReference type="CDD" id="cd02440">
    <property type="entry name" value="AdoMet_MTases"/>
    <property type="match status" value="1"/>
</dbReference>
<dbReference type="PANTHER" id="PTHR45875:SF1">
    <property type="entry name" value="METHYLTRANSFERASE N6AMT1"/>
    <property type="match status" value="1"/>
</dbReference>
<proteinExistence type="predicted"/>